<dbReference type="PROSITE" id="PS00198">
    <property type="entry name" value="4FE4S_FER_1"/>
    <property type="match status" value="1"/>
</dbReference>
<dbReference type="RefSeq" id="WP_131912904.1">
    <property type="nucleotide sequence ID" value="NZ_OU594967.1"/>
</dbReference>
<gene>
    <name evidence="9" type="ORF">EV690_2094</name>
</gene>
<sequence>MALLIKDNCIDCDMCEPECPNQAISYDGDKTKIDPNRCTECQGHYPEPTCMKVCPIDCIIVDPEHQETQEQLLDKFVQLHADTLLEKK</sequence>
<reference evidence="9 10" key="1">
    <citation type="submission" date="2019-03" db="EMBL/GenBank/DDBJ databases">
        <title>Genomic Encyclopedia of Type Strains, Phase IV (KMG-IV): sequencing the most valuable type-strain genomes for metagenomic binning, comparative biology and taxonomic classification.</title>
        <authorList>
            <person name="Goeker M."/>
        </authorList>
    </citation>
    <scope>NUCLEOTIDE SEQUENCE [LARGE SCALE GENOMIC DNA]</scope>
    <source>
        <strain evidence="9 10">DSM 18577</strain>
    </source>
</reference>
<dbReference type="PROSITE" id="PS51379">
    <property type="entry name" value="4FE4S_FER_2"/>
    <property type="match status" value="2"/>
</dbReference>
<feature type="domain" description="4Fe-4S ferredoxin-type" evidence="8">
    <location>
        <begin position="30"/>
        <end position="64"/>
    </location>
</feature>
<name>A0A4R1JLQ5_9GAMM</name>
<dbReference type="PANTHER" id="PTHR24960:SF79">
    <property type="entry name" value="PHOTOSYSTEM I IRON-SULFUR CENTER"/>
    <property type="match status" value="1"/>
</dbReference>
<keyword evidence="3" id="KW-0004">4Fe-4S</keyword>
<organism evidence="9 10">
    <name type="scientific">Celerinatantimonas diazotrophica</name>
    <dbReference type="NCBI Taxonomy" id="412034"/>
    <lineage>
        <taxon>Bacteria</taxon>
        <taxon>Pseudomonadati</taxon>
        <taxon>Pseudomonadota</taxon>
        <taxon>Gammaproteobacteria</taxon>
        <taxon>Celerinatantimonadaceae</taxon>
        <taxon>Celerinatantimonas</taxon>
    </lineage>
</organism>
<dbReference type="OrthoDB" id="9803397at2"/>
<keyword evidence="4" id="KW-0479">Metal-binding</keyword>
<accession>A0A4R1JLQ5</accession>
<keyword evidence="2" id="KW-0813">Transport</keyword>
<feature type="domain" description="4Fe-4S ferredoxin-type" evidence="8">
    <location>
        <begin position="1"/>
        <end position="29"/>
    </location>
</feature>
<dbReference type="SUPFAM" id="SSF54862">
    <property type="entry name" value="4Fe-4S ferredoxins"/>
    <property type="match status" value="1"/>
</dbReference>
<dbReference type="GO" id="GO:0005737">
    <property type="term" value="C:cytoplasm"/>
    <property type="evidence" value="ECO:0007669"/>
    <property type="project" value="TreeGrafter"/>
</dbReference>
<keyword evidence="7" id="KW-0411">Iron-sulfur</keyword>
<dbReference type="InterPro" id="IPR047927">
    <property type="entry name" value="YfhL-like"/>
</dbReference>
<dbReference type="EMBL" id="SMGD01000013">
    <property type="protein sequence ID" value="TCK51994.1"/>
    <property type="molecule type" value="Genomic_DNA"/>
</dbReference>
<evidence type="ECO:0000313" key="10">
    <source>
        <dbReference type="Proteomes" id="UP000295565"/>
    </source>
</evidence>
<comment type="cofactor">
    <cofactor evidence="1">
        <name>[4Fe-4S] cluster</name>
        <dbReference type="ChEBI" id="CHEBI:49883"/>
    </cofactor>
</comment>
<keyword evidence="6" id="KW-0408">Iron</keyword>
<evidence type="ECO:0000256" key="6">
    <source>
        <dbReference type="ARBA" id="ARBA00023004"/>
    </source>
</evidence>
<dbReference type="InterPro" id="IPR017896">
    <property type="entry name" value="4Fe4S_Fe-S-bd"/>
</dbReference>
<evidence type="ECO:0000256" key="2">
    <source>
        <dbReference type="ARBA" id="ARBA00022448"/>
    </source>
</evidence>
<dbReference type="NCBIfam" id="NF033683">
    <property type="entry name" value="di_4Fe-4S_YfhL"/>
    <property type="match status" value="1"/>
</dbReference>
<evidence type="ECO:0000256" key="7">
    <source>
        <dbReference type="ARBA" id="ARBA00023014"/>
    </source>
</evidence>
<evidence type="ECO:0000313" key="9">
    <source>
        <dbReference type="EMBL" id="TCK51994.1"/>
    </source>
</evidence>
<evidence type="ECO:0000256" key="3">
    <source>
        <dbReference type="ARBA" id="ARBA00022485"/>
    </source>
</evidence>
<comment type="caution">
    <text evidence="9">The sequence shown here is derived from an EMBL/GenBank/DDBJ whole genome shotgun (WGS) entry which is preliminary data.</text>
</comment>
<dbReference type="FunFam" id="3.30.70.20:FF:000045">
    <property type="entry name" value="Ferredoxin, 4Fe-4S"/>
    <property type="match status" value="1"/>
</dbReference>
<keyword evidence="5" id="KW-0249">Electron transport</keyword>
<dbReference type="InterPro" id="IPR050157">
    <property type="entry name" value="PSI_iron-sulfur_center"/>
</dbReference>
<evidence type="ECO:0000259" key="8">
    <source>
        <dbReference type="PROSITE" id="PS51379"/>
    </source>
</evidence>
<dbReference type="GO" id="GO:0046872">
    <property type="term" value="F:metal ion binding"/>
    <property type="evidence" value="ECO:0007669"/>
    <property type="project" value="UniProtKB-KW"/>
</dbReference>
<keyword evidence="10" id="KW-1185">Reference proteome</keyword>
<evidence type="ECO:0000256" key="1">
    <source>
        <dbReference type="ARBA" id="ARBA00001966"/>
    </source>
</evidence>
<evidence type="ECO:0000256" key="5">
    <source>
        <dbReference type="ARBA" id="ARBA00022982"/>
    </source>
</evidence>
<dbReference type="Gene3D" id="3.30.70.20">
    <property type="match status" value="1"/>
</dbReference>
<dbReference type="AlphaFoldDB" id="A0A4R1JLQ5"/>
<dbReference type="PANTHER" id="PTHR24960">
    <property type="entry name" value="PHOTOSYSTEM I IRON-SULFUR CENTER-RELATED"/>
    <property type="match status" value="1"/>
</dbReference>
<proteinExistence type="predicted"/>
<protein>
    <submittedName>
        <fullName evidence="9">4Fe-4S binding protein</fullName>
    </submittedName>
</protein>
<dbReference type="Proteomes" id="UP000295565">
    <property type="component" value="Unassembled WGS sequence"/>
</dbReference>
<dbReference type="Pfam" id="PF12838">
    <property type="entry name" value="Fer4_7"/>
    <property type="match status" value="1"/>
</dbReference>
<dbReference type="GO" id="GO:0051539">
    <property type="term" value="F:4 iron, 4 sulfur cluster binding"/>
    <property type="evidence" value="ECO:0007669"/>
    <property type="project" value="UniProtKB-KW"/>
</dbReference>
<evidence type="ECO:0000256" key="4">
    <source>
        <dbReference type="ARBA" id="ARBA00022723"/>
    </source>
</evidence>
<dbReference type="InterPro" id="IPR017900">
    <property type="entry name" value="4Fe4S_Fe_S_CS"/>
</dbReference>